<reference evidence="2 3" key="1">
    <citation type="journal article" date="2024" name="Nat. Commun.">
        <title>Phylogenomics reveals the evolutionary origins of lichenization in chlorophyte algae.</title>
        <authorList>
            <person name="Puginier C."/>
            <person name="Libourel C."/>
            <person name="Otte J."/>
            <person name="Skaloud P."/>
            <person name="Haon M."/>
            <person name="Grisel S."/>
            <person name="Petersen M."/>
            <person name="Berrin J.G."/>
            <person name="Delaux P.M."/>
            <person name="Dal Grande F."/>
            <person name="Keller J."/>
        </authorList>
    </citation>
    <scope>NUCLEOTIDE SEQUENCE [LARGE SCALE GENOMIC DNA]</scope>
    <source>
        <strain evidence="2 3">SAG 2145</strain>
    </source>
</reference>
<evidence type="ECO:0008006" key="4">
    <source>
        <dbReference type="Google" id="ProtNLM"/>
    </source>
</evidence>
<dbReference type="Pfam" id="PF14953">
    <property type="entry name" value="DUF4504"/>
    <property type="match status" value="1"/>
</dbReference>
<proteinExistence type="predicted"/>
<dbReference type="PANTHER" id="PTHR31366">
    <property type="entry name" value="UPF0739 PROTEIN C1ORF74"/>
    <property type="match status" value="1"/>
</dbReference>
<evidence type="ECO:0000313" key="3">
    <source>
        <dbReference type="Proteomes" id="UP001438707"/>
    </source>
</evidence>
<feature type="region of interest" description="Disordered" evidence="1">
    <location>
        <begin position="121"/>
        <end position="155"/>
    </location>
</feature>
<dbReference type="Proteomes" id="UP001438707">
    <property type="component" value="Unassembled WGS sequence"/>
</dbReference>
<name>A0AAW1RF08_9CHLO</name>
<feature type="compositionally biased region" description="Low complexity" evidence="1">
    <location>
        <begin position="125"/>
        <end position="139"/>
    </location>
</feature>
<evidence type="ECO:0000256" key="1">
    <source>
        <dbReference type="SAM" id="MobiDB-lite"/>
    </source>
</evidence>
<dbReference type="AlphaFoldDB" id="A0AAW1RF08"/>
<keyword evidence="3" id="KW-1185">Reference proteome</keyword>
<organism evidence="2 3">
    <name type="scientific">Apatococcus lobatus</name>
    <dbReference type="NCBI Taxonomy" id="904363"/>
    <lineage>
        <taxon>Eukaryota</taxon>
        <taxon>Viridiplantae</taxon>
        <taxon>Chlorophyta</taxon>
        <taxon>core chlorophytes</taxon>
        <taxon>Trebouxiophyceae</taxon>
        <taxon>Chlorellales</taxon>
        <taxon>Chlorellaceae</taxon>
        <taxon>Apatococcus</taxon>
    </lineage>
</organism>
<evidence type="ECO:0000313" key="2">
    <source>
        <dbReference type="EMBL" id="KAK9832131.1"/>
    </source>
</evidence>
<dbReference type="Pfam" id="PF06320">
    <property type="entry name" value="GCN5L1"/>
    <property type="match status" value="1"/>
</dbReference>
<dbReference type="PANTHER" id="PTHR31366:SF2">
    <property type="entry name" value="UPF0739 PROTEIN C1ORF74"/>
    <property type="match status" value="1"/>
</dbReference>
<gene>
    <name evidence="2" type="ORF">WJX74_000238</name>
</gene>
<dbReference type="InterPro" id="IPR027850">
    <property type="entry name" value="DUF4504"/>
</dbReference>
<sequence>MFSKGAPSRKQISGLAEKEARREAVDLAVGDLRKNLTQTADAGVQQVHQQQQQISLKEKEVRHLVKQAQRHTKQWTSTADAVAGTLKEYGDIQNYLEVLDAETAGLLADLEQLAALRRARKHRQQQQQRLQRLTQTPGRTQHEKLSPPVLRPGPHYTLSPRAPARGFLCHLARISSAKMADEHATALEHARSIVQKVKAFCVKRKAMRRHWIILARDILAFASGMRSAIMLDYISEPPPVIHQLLDSIGPELSHLTGEKVIHAQLDGCSYILRRSCVHSRANLKAWPLQHQQPAFIAFDTQQPCKRSRWALPEEVQGVLQALHPLAEALLNAEVDVVLDLGSLTVLTMPTLSGCLLGYPIVYLIDSHECGSAAASILSLEGQMLYQITSPCTVLEDLGTLDQDARTRAACMATCGIPQHLTDGVKAQEQLDGWLKSSQEKQYRGSWSLWGPVKLAFCSLHADSCTF</sequence>
<comment type="caution">
    <text evidence="2">The sequence shown here is derived from an EMBL/GenBank/DDBJ whole genome shotgun (WGS) entry which is preliminary data.</text>
</comment>
<dbReference type="EMBL" id="JALJOS010000012">
    <property type="protein sequence ID" value="KAK9832131.1"/>
    <property type="molecule type" value="Genomic_DNA"/>
</dbReference>
<protein>
    <recommendedName>
        <fullName evidence="4">Biogenesis of lysosome-related organelles complex 1 subunit 1</fullName>
    </recommendedName>
</protein>
<accession>A0AAW1RF08</accession>